<gene>
    <name evidence="8" type="ORF">CHIRRI_LOCUS11313</name>
</gene>
<keyword evidence="9" id="KW-1185">Reference proteome</keyword>
<dbReference type="PANTHER" id="PTHR23301:SF0">
    <property type="entry name" value="CHITIN-BINDING TYPE-2 DOMAIN-CONTAINING PROTEIN-RELATED"/>
    <property type="match status" value="1"/>
</dbReference>
<dbReference type="EMBL" id="OU895879">
    <property type="protein sequence ID" value="CAG9808474.1"/>
    <property type="molecule type" value="Genomic_DNA"/>
</dbReference>
<keyword evidence="5" id="KW-0325">Glycoprotein</keyword>
<feature type="chain" id="PRO_5040259100" description="Chitin-binding type-2 domain-containing protein" evidence="6">
    <location>
        <begin position="26"/>
        <end position="322"/>
    </location>
</feature>
<feature type="domain" description="Chitin-binding type-2" evidence="7">
    <location>
        <begin position="265"/>
        <end position="320"/>
    </location>
</feature>
<feature type="signal peptide" evidence="6">
    <location>
        <begin position="1"/>
        <end position="25"/>
    </location>
</feature>
<dbReference type="InterPro" id="IPR051940">
    <property type="entry name" value="Chitin_bind-dev_reg"/>
</dbReference>
<keyword evidence="1" id="KW-0147">Chitin-binding</keyword>
<accession>A0A9N9WW97</accession>
<dbReference type="GO" id="GO:0008061">
    <property type="term" value="F:chitin binding"/>
    <property type="evidence" value="ECO:0007669"/>
    <property type="project" value="UniProtKB-KW"/>
</dbReference>
<evidence type="ECO:0000256" key="5">
    <source>
        <dbReference type="ARBA" id="ARBA00023180"/>
    </source>
</evidence>
<name>A0A9N9WW97_9DIPT</name>
<reference evidence="8" key="2">
    <citation type="submission" date="2022-10" db="EMBL/GenBank/DDBJ databases">
        <authorList>
            <consortium name="ENA_rothamsted_submissions"/>
            <consortium name="culmorum"/>
            <person name="King R."/>
        </authorList>
    </citation>
    <scope>NUCLEOTIDE SEQUENCE</scope>
</reference>
<keyword evidence="3" id="KW-0677">Repeat</keyword>
<organism evidence="8 9">
    <name type="scientific">Chironomus riparius</name>
    <dbReference type="NCBI Taxonomy" id="315576"/>
    <lineage>
        <taxon>Eukaryota</taxon>
        <taxon>Metazoa</taxon>
        <taxon>Ecdysozoa</taxon>
        <taxon>Arthropoda</taxon>
        <taxon>Hexapoda</taxon>
        <taxon>Insecta</taxon>
        <taxon>Pterygota</taxon>
        <taxon>Neoptera</taxon>
        <taxon>Endopterygota</taxon>
        <taxon>Diptera</taxon>
        <taxon>Nematocera</taxon>
        <taxon>Chironomoidea</taxon>
        <taxon>Chironomidae</taxon>
        <taxon>Chironominae</taxon>
        <taxon>Chironomus</taxon>
    </lineage>
</organism>
<dbReference type="PROSITE" id="PS50940">
    <property type="entry name" value="CHIT_BIND_II"/>
    <property type="match status" value="4"/>
</dbReference>
<keyword evidence="2 6" id="KW-0732">Signal</keyword>
<feature type="domain" description="Chitin-binding type-2" evidence="7">
    <location>
        <begin position="27"/>
        <end position="82"/>
    </location>
</feature>
<dbReference type="OrthoDB" id="7743962at2759"/>
<dbReference type="Proteomes" id="UP001153620">
    <property type="component" value="Chromosome 3"/>
</dbReference>
<protein>
    <recommendedName>
        <fullName evidence="7">Chitin-binding type-2 domain-containing protein</fullName>
    </recommendedName>
</protein>
<dbReference type="AlphaFoldDB" id="A0A9N9WW97"/>
<proteinExistence type="predicted"/>
<dbReference type="PANTHER" id="PTHR23301">
    <property type="entry name" value="CHITIN BINDING PERITROPHIN-A"/>
    <property type="match status" value="1"/>
</dbReference>
<dbReference type="SMART" id="SM00494">
    <property type="entry name" value="ChtBD2"/>
    <property type="match status" value="4"/>
</dbReference>
<dbReference type="GO" id="GO:0005576">
    <property type="term" value="C:extracellular region"/>
    <property type="evidence" value="ECO:0007669"/>
    <property type="project" value="InterPro"/>
</dbReference>
<feature type="domain" description="Chitin-binding type-2" evidence="7">
    <location>
        <begin position="83"/>
        <end position="140"/>
    </location>
</feature>
<feature type="domain" description="Chitin-binding type-2" evidence="7">
    <location>
        <begin position="166"/>
        <end position="221"/>
    </location>
</feature>
<dbReference type="InterPro" id="IPR002557">
    <property type="entry name" value="Chitin-bd_dom"/>
</dbReference>
<evidence type="ECO:0000256" key="3">
    <source>
        <dbReference type="ARBA" id="ARBA00022737"/>
    </source>
</evidence>
<sequence>MEPTTKLLLTTLLTLLTSSPYTSEAVYKFCDGINIYKAPSDYSCSLFHFCVPGVEFYNWTCRNGLHFNKETKECEDPKVANCVLPCPQNGDDFLQPNYADCSKYFMCSNGEPVTETCNDELLFSVETNQCEPNETVDCGVRGNGTVTARPVVTTTKSTETTSYNPNPICLDEQGPYFFPNPYECRNFSVCFDGMKIMTQCTPGREFDYILNACLENAVCYGSDPTTTSAMLTTVPVTTTSTFTEESTTLSTTTFNILTTTRTPDRFKCPLEPGIFYYPHKVDCTKYFKCYLGIAHLLRCEDGLQFDYIEEICKENANCYNAQ</sequence>
<reference evidence="8" key="1">
    <citation type="submission" date="2022-01" db="EMBL/GenBank/DDBJ databases">
        <authorList>
            <person name="King R."/>
        </authorList>
    </citation>
    <scope>NUCLEOTIDE SEQUENCE</scope>
</reference>
<dbReference type="SUPFAM" id="SSF57625">
    <property type="entry name" value="Invertebrate chitin-binding proteins"/>
    <property type="match status" value="4"/>
</dbReference>
<evidence type="ECO:0000313" key="9">
    <source>
        <dbReference type="Proteomes" id="UP001153620"/>
    </source>
</evidence>
<dbReference type="Pfam" id="PF01607">
    <property type="entry name" value="CBM_14"/>
    <property type="match status" value="4"/>
</dbReference>
<evidence type="ECO:0000256" key="1">
    <source>
        <dbReference type="ARBA" id="ARBA00022669"/>
    </source>
</evidence>
<evidence type="ECO:0000256" key="2">
    <source>
        <dbReference type="ARBA" id="ARBA00022729"/>
    </source>
</evidence>
<evidence type="ECO:0000256" key="4">
    <source>
        <dbReference type="ARBA" id="ARBA00023157"/>
    </source>
</evidence>
<evidence type="ECO:0000313" key="8">
    <source>
        <dbReference type="EMBL" id="CAG9808474.1"/>
    </source>
</evidence>
<keyword evidence="4" id="KW-1015">Disulfide bond</keyword>
<evidence type="ECO:0000256" key="6">
    <source>
        <dbReference type="SAM" id="SignalP"/>
    </source>
</evidence>
<dbReference type="InterPro" id="IPR036508">
    <property type="entry name" value="Chitin-bd_dom_sf"/>
</dbReference>
<evidence type="ECO:0000259" key="7">
    <source>
        <dbReference type="PROSITE" id="PS50940"/>
    </source>
</evidence>
<dbReference type="Gene3D" id="2.170.140.10">
    <property type="entry name" value="Chitin binding domain"/>
    <property type="match status" value="4"/>
</dbReference>